<dbReference type="Pfam" id="PF21793">
    <property type="entry name" value="DUF6877"/>
    <property type="match status" value="1"/>
</dbReference>
<evidence type="ECO:0000313" key="2">
    <source>
        <dbReference type="EMBL" id="AQY42121.1"/>
    </source>
</evidence>
<gene>
    <name evidence="2" type="ORF">B4918_10880</name>
</gene>
<accession>A0A9W3TKP3</accession>
<feature type="domain" description="DUF6877" evidence="1">
    <location>
        <begin position="12"/>
        <end position="61"/>
    </location>
</feature>
<name>A0A9W3TKP3_BACTU</name>
<reference evidence="2 3" key="1">
    <citation type="submission" date="2017-03" db="EMBL/GenBank/DDBJ databases">
        <title>Complete genome sequence of Bacillus thuringiensis L-7601, a novel melanin producing strain.</title>
        <authorList>
            <person name="Cai J."/>
            <person name="Cao Z."/>
            <person name="Tan T."/>
        </authorList>
    </citation>
    <scope>NUCLEOTIDE SEQUENCE [LARGE SCALE GENOMIC DNA]</scope>
    <source>
        <strain evidence="2 3">L-7601</strain>
    </source>
</reference>
<sequence length="69" mass="7995">MDSNLDEPLEYRIDRITELAPQVPAVVLEDVMNRIKDWIVSGGREDDPYIGQQLRFVERVAARSKEHDV</sequence>
<evidence type="ECO:0000259" key="1">
    <source>
        <dbReference type="Pfam" id="PF21793"/>
    </source>
</evidence>
<proteinExistence type="predicted"/>
<dbReference type="InterPro" id="IPR049242">
    <property type="entry name" value="DUF6877"/>
</dbReference>
<organism evidence="2 3">
    <name type="scientific">Bacillus thuringiensis</name>
    <dbReference type="NCBI Taxonomy" id="1428"/>
    <lineage>
        <taxon>Bacteria</taxon>
        <taxon>Bacillati</taxon>
        <taxon>Bacillota</taxon>
        <taxon>Bacilli</taxon>
        <taxon>Bacillales</taxon>
        <taxon>Bacillaceae</taxon>
        <taxon>Bacillus</taxon>
        <taxon>Bacillus cereus group</taxon>
    </lineage>
</organism>
<dbReference type="AlphaFoldDB" id="A0A9W3TKP3"/>
<dbReference type="Proteomes" id="UP000191057">
    <property type="component" value="Chromosome"/>
</dbReference>
<dbReference type="EMBL" id="CP020002">
    <property type="protein sequence ID" value="AQY42121.1"/>
    <property type="molecule type" value="Genomic_DNA"/>
</dbReference>
<protein>
    <recommendedName>
        <fullName evidence="1">DUF6877 domain-containing protein</fullName>
    </recommendedName>
</protein>
<evidence type="ECO:0000313" key="3">
    <source>
        <dbReference type="Proteomes" id="UP000191057"/>
    </source>
</evidence>